<feature type="domain" description="HTH luxR-type" evidence="2">
    <location>
        <begin position="396"/>
        <end position="461"/>
    </location>
</feature>
<dbReference type="Pfam" id="PF00196">
    <property type="entry name" value="GerE"/>
    <property type="match status" value="1"/>
</dbReference>
<dbReference type="InterPro" id="IPR001633">
    <property type="entry name" value="EAL_dom"/>
</dbReference>
<dbReference type="PROSITE" id="PS50043">
    <property type="entry name" value="HTH_LUXR_2"/>
    <property type="match status" value="1"/>
</dbReference>
<dbReference type="Pfam" id="PF00563">
    <property type="entry name" value="EAL"/>
    <property type="match status" value="1"/>
</dbReference>
<keyword evidence="1" id="KW-0238">DNA-binding</keyword>
<keyword evidence="5" id="KW-1185">Reference proteome</keyword>
<evidence type="ECO:0008006" key="6">
    <source>
        <dbReference type="Google" id="ProtNLM"/>
    </source>
</evidence>
<dbReference type="EMBL" id="CP009451">
    <property type="protein sequence ID" value="AIR05573.1"/>
    <property type="molecule type" value="Genomic_DNA"/>
</dbReference>
<protein>
    <recommendedName>
        <fullName evidence="6">EAL domain-containing protein</fullName>
    </recommendedName>
</protein>
<dbReference type="GO" id="GO:0003677">
    <property type="term" value="F:DNA binding"/>
    <property type="evidence" value="ECO:0007669"/>
    <property type="project" value="UniProtKB-KW"/>
</dbReference>
<dbReference type="OrthoDB" id="6623526at2"/>
<organism evidence="4 5">
    <name type="scientific">Cedecea neteri</name>
    <dbReference type="NCBI Taxonomy" id="158822"/>
    <lineage>
        <taxon>Bacteria</taxon>
        <taxon>Pseudomonadati</taxon>
        <taxon>Pseudomonadota</taxon>
        <taxon>Gammaproteobacteria</taxon>
        <taxon>Enterobacterales</taxon>
        <taxon>Enterobacteriaceae</taxon>
        <taxon>Cedecea</taxon>
    </lineage>
</organism>
<dbReference type="InterPro" id="IPR035919">
    <property type="entry name" value="EAL_sf"/>
</dbReference>
<dbReference type="SUPFAM" id="SSF141868">
    <property type="entry name" value="EAL domain-like"/>
    <property type="match status" value="1"/>
</dbReference>
<evidence type="ECO:0000259" key="2">
    <source>
        <dbReference type="PROSITE" id="PS50043"/>
    </source>
</evidence>
<evidence type="ECO:0000313" key="4">
    <source>
        <dbReference type="EMBL" id="AIR05573.1"/>
    </source>
</evidence>
<gene>
    <name evidence="4" type="ORF">JT31_13420</name>
</gene>
<dbReference type="KEGG" id="cnt:JT31_13420"/>
<dbReference type="RefSeq" id="WP_038477783.1">
    <property type="nucleotide sequence ID" value="NZ_CP009451.1"/>
</dbReference>
<evidence type="ECO:0000313" key="5">
    <source>
        <dbReference type="Proteomes" id="UP000029481"/>
    </source>
</evidence>
<dbReference type="GO" id="GO:0006355">
    <property type="term" value="P:regulation of DNA-templated transcription"/>
    <property type="evidence" value="ECO:0007669"/>
    <property type="project" value="InterPro"/>
</dbReference>
<dbReference type="Gene3D" id="3.20.20.450">
    <property type="entry name" value="EAL domain"/>
    <property type="match status" value="1"/>
</dbReference>
<dbReference type="InterPro" id="IPR036388">
    <property type="entry name" value="WH-like_DNA-bd_sf"/>
</dbReference>
<dbReference type="SMART" id="SM00421">
    <property type="entry name" value="HTH_LUXR"/>
    <property type="match status" value="1"/>
</dbReference>
<dbReference type="CDD" id="cd06170">
    <property type="entry name" value="LuxR_C_like"/>
    <property type="match status" value="1"/>
</dbReference>
<reference evidence="4 5" key="1">
    <citation type="submission" date="2014-09" db="EMBL/GenBank/DDBJ databases">
        <title>Cedecea neteri SSMD04 Genome Sequencing.</title>
        <authorList>
            <person name="Tan J.-Y."/>
        </authorList>
    </citation>
    <scope>NUCLEOTIDE SEQUENCE [LARGE SCALE GENOMIC DNA]</scope>
    <source>
        <strain evidence="4 5">SSMD04</strain>
    </source>
</reference>
<evidence type="ECO:0000259" key="3">
    <source>
        <dbReference type="PROSITE" id="PS50883"/>
    </source>
</evidence>
<sequence length="462" mass="52409">MSIMMDVLTTKNNDSIYKKIIEFRIQPLVSLQTNEIVAWEILSRLSPEPIDIEKFFNEITPAQSLAIFFSQFHAAKSRSLKTGPAQYWLNLPVAVIADEFSIEQLNTLAHDGGFVIEVQDPENIKNLDVLSRFNFIKGLRRLKKTGWPVYLDDVTPDLTADIDSIGLKFKGIKTCRTAMPDTKAELKAFIGWVSSLRSHGSVIVAEGIETEDMRELAVLSGADLGQGFLWPEKSMALSTTGIQRYAERLEEARNRRKVNGIRISIPDRNEVWVQGILLLLTEILHSEGMLQDIVLTNEANSDLIFRESWCGLPPINCDRYRHDPVYRQKATQRRMILVYPNKNQLDNRLHCPAISAYITLEDTVQELYASLRRLVIGGKNGRANRNIMDGSTGCSIICKNQKLNDKELYVITKVSEGMKYSDIAKILQIGPKMVSSYKRSAMCKLGLQNNVDLLSYFNWRAM</sequence>
<accession>A0A089PZT1</accession>
<dbReference type="Proteomes" id="UP000029481">
    <property type="component" value="Chromosome"/>
</dbReference>
<dbReference type="InterPro" id="IPR016032">
    <property type="entry name" value="Sig_transdc_resp-reg_C-effctor"/>
</dbReference>
<proteinExistence type="predicted"/>
<dbReference type="InterPro" id="IPR000792">
    <property type="entry name" value="Tscrpt_reg_LuxR_C"/>
</dbReference>
<evidence type="ECO:0000256" key="1">
    <source>
        <dbReference type="ARBA" id="ARBA00023125"/>
    </source>
</evidence>
<dbReference type="AlphaFoldDB" id="A0A089PZT1"/>
<name>A0A089PZT1_9ENTR</name>
<feature type="domain" description="EAL" evidence="3">
    <location>
        <begin position="5"/>
        <end position="247"/>
    </location>
</feature>
<dbReference type="SUPFAM" id="SSF46894">
    <property type="entry name" value="C-terminal effector domain of the bipartite response regulators"/>
    <property type="match status" value="1"/>
</dbReference>
<dbReference type="Gene3D" id="1.10.10.10">
    <property type="entry name" value="Winged helix-like DNA-binding domain superfamily/Winged helix DNA-binding domain"/>
    <property type="match status" value="1"/>
</dbReference>
<dbReference type="PROSITE" id="PS50883">
    <property type="entry name" value="EAL"/>
    <property type="match status" value="1"/>
</dbReference>